<dbReference type="Pfam" id="PF03483">
    <property type="entry name" value="B3_4"/>
    <property type="match status" value="1"/>
</dbReference>
<dbReference type="InterPro" id="IPR004532">
    <property type="entry name" value="Phe-tRNA-ligase_IIc_bsu_bact"/>
</dbReference>
<evidence type="ECO:0000256" key="8">
    <source>
        <dbReference type="ARBA" id="ARBA00022555"/>
    </source>
</evidence>
<dbReference type="SUPFAM" id="SSF56037">
    <property type="entry name" value="PheT/TilS domain"/>
    <property type="match status" value="1"/>
</dbReference>
<comment type="catalytic activity">
    <reaction evidence="18">
        <text>tRNA(Phe) + L-phenylalanine + ATP = L-phenylalanyl-tRNA(Phe) + AMP + diphosphate + H(+)</text>
        <dbReference type="Rhea" id="RHEA:19413"/>
        <dbReference type="Rhea" id="RHEA-COMP:9668"/>
        <dbReference type="Rhea" id="RHEA-COMP:9699"/>
        <dbReference type="ChEBI" id="CHEBI:15378"/>
        <dbReference type="ChEBI" id="CHEBI:30616"/>
        <dbReference type="ChEBI" id="CHEBI:33019"/>
        <dbReference type="ChEBI" id="CHEBI:58095"/>
        <dbReference type="ChEBI" id="CHEBI:78442"/>
        <dbReference type="ChEBI" id="CHEBI:78531"/>
        <dbReference type="ChEBI" id="CHEBI:456215"/>
        <dbReference type="EC" id="6.1.1.20"/>
    </reaction>
</comment>
<keyword evidence="14" id="KW-0694">RNA-binding</keyword>
<comment type="subcellular location">
    <subcellularLocation>
        <location evidence="2">Cytoplasm</location>
    </subcellularLocation>
</comment>
<keyword evidence="8" id="KW-0820">tRNA-binding</keyword>
<keyword evidence="11" id="KW-0547">Nucleotide-binding</keyword>
<dbReference type="AlphaFoldDB" id="A0A381P498"/>
<dbReference type="GO" id="GO:0000049">
    <property type="term" value="F:tRNA binding"/>
    <property type="evidence" value="ECO:0007669"/>
    <property type="project" value="UniProtKB-KW"/>
</dbReference>
<dbReference type="InterPro" id="IPR002547">
    <property type="entry name" value="tRNA-bd_dom"/>
</dbReference>
<evidence type="ECO:0000259" key="19">
    <source>
        <dbReference type="PROSITE" id="PS50886"/>
    </source>
</evidence>
<dbReference type="EC" id="6.1.1.20" evidence="5"/>
<dbReference type="GO" id="GO:0006432">
    <property type="term" value="P:phenylalanyl-tRNA aminoacylation"/>
    <property type="evidence" value="ECO:0007669"/>
    <property type="project" value="InterPro"/>
</dbReference>
<keyword evidence="15" id="KW-0648">Protein biosynthesis</keyword>
<dbReference type="Gene3D" id="3.50.40.10">
    <property type="entry name" value="Phenylalanyl-trna Synthetase, Chain B, domain 3"/>
    <property type="match status" value="1"/>
</dbReference>
<dbReference type="PROSITE" id="PS50886">
    <property type="entry name" value="TRBD"/>
    <property type="match status" value="1"/>
</dbReference>
<dbReference type="InterPro" id="IPR009061">
    <property type="entry name" value="DNA-bd_dom_put_sf"/>
</dbReference>
<dbReference type="NCBIfam" id="TIGR00472">
    <property type="entry name" value="pheT_bact"/>
    <property type="match status" value="1"/>
</dbReference>
<dbReference type="EMBL" id="UINC01000821">
    <property type="protein sequence ID" value="SUZ61700.1"/>
    <property type="molecule type" value="Genomic_DNA"/>
</dbReference>
<dbReference type="InterPro" id="IPR012340">
    <property type="entry name" value="NA-bd_OB-fold"/>
</dbReference>
<dbReference type="SUPFAM" id="SSF55681">
    <property type="entry name" value="Class II aaRS and biotin synthetases"/>
    <property type="match status" value="1"/>
</dbReference>
<evidence type="ECO:0000256" key="5">
    <source>
        <dbReference type="ARBA" id="ARBA00012814"/>
    </source>
</evidence>
<evidence type="ECO:0000256" key="10">
    <source>
        <dbReference type="ARBA" id="ARBA00022723"/>
    </source>
</evidence>
<dbReference type="Pfam" id="PF01588">
    <property type="entry name" value="tRNA_bind"/>
    <property type="match status" value="1"/>
</dbReference>
<feature type="non-terminal residue" evidence="21">
    <location>
        <position position="1"/>
    </location>
</feature>
<dbReference type="InterPro" id="IPR020825">
    <property type="entry name" value="Phe-tRNA_synthase-like_B3/B4"/>
</dbReference>
<dbReference type="SMART" id="SM00874">
    <property type="entry name" value="B5"/>
    <property type="match status" value="1"/>
</dbReference>
<evidence type="ECO:0000256" key="4">
    <source>
        <dbReference type="ARBA" id="ARBA00011209"/>
    </source>
</evidence>
<dbReference type="NCBIfam" id="NF045760">
    <property type="entry name" value="YtpR"/>
    <property type="match status" value="1"/>
</dbReference>
<sequence>VSAGLKDVIIGEVKTVSGHPNADRLSLCEVFNGEEVVQVVCGAPVIEEGGYYPFAAAGVTLPGGLELKRAKIRGEYSNGMLCSEKELGLGRDQSGIMLLSGDVSAGQSLIEALGLDDVRMDVEVTPNRGDWLSHVGIAREVAPDGVAGVALQSIPGASSLDLEVKTGEHDVSHGDVTIRIDEPELCYRFLGVIIRGVKVEPSPQWMAARLRAVGQQTINNVVDATNYVMMEMGSPMHAYDLGTLEGSSLIVRKATEGETLQTLDGLDHKFDAEMLLIGDTAVAHDIAGIMGGMHSSVTEDTTDILIECALFEPKSIRRTRRALGISTEASFRFERGVDPEGHLPAMKRVLEVILATAGGDVDGPILEVLPRPWEPSTLTLRPTRVEQVLGIPFESAELKALLTPLGFTVQNGGGEGGDLSVTVPGYRSYDVTREIDLIEEITRAHGYDRFPDDLAPARPTTVPDHPLFQLEDRLRIVLSGEGLFEAANPAFASEHEGEVELNNPISLEESRLRSSLIPGLLRNVEYNFARGVRDVRLFELGTVFHAAGAGEPPREDLHVAFAVTGRREPEHWSRTGDALDFWSMKGLVETVLSVSGWD</sequence>
<dbReference type="PANTHER" id="PTHR10947:SF0">
    <property type="entry name" value="PHENYLALANINE--TRNA LIGASE BETA SUBUNIT"/>
    <property type="match status" value="1"/>
</dbReference>
<keyword evidence="7" id="KW-0963">Cytoplasm</keyword>
<dbReference type="PROSITE" id="PS51483">
    <property type="entry name" value="B5"/>
    <property type="match status" value="1"/>
</dbReference>
<keyword evidence="10" id="KW-0479">Metal-binding</keyword>
<evidence type="ECO:0000256" key="2">
    <source>
        <dbReference type="ARBA" id="ARBA00004496"/>
    </source>
</evidence>
<dbReference type="Pfam" id="PF03484">
    <property type="entry name" value="B5"/>
    <property type="match status" value="1"/>
</dbReference>
<reference evidence="21" key="1">
    <citation type="submission" date="2018-05" db="EMBL/GenBank/DDBJ databases">
        <authorList>
            <person name="Lanie J.A."/>
            <person name="Ng W.-L."/>
            <person name="Kazmierczak K.M."/>
            <person name="Andrzejewski T.M."/>
            <person name="Davidsen T.M."/>
            <person name="Wayne K.J."/>
            <person name="Tettelin H."/>
            <person name="Glass J.I."/>
            <person name="Rusch D."/>
            <person name="Podicherti R."/>
            <person name="Tsui H.-C.T."/>
            <person name="Winkler M.E."/>
        </authorList>
    </citation>
    <scope>NUCLEOTIDE SEQUENCE</scope>
</reference>
<evidence type="ECO:0000256" key="16">
    <source>
        <dbReference type="ARBA" id="ARBA00023146"/>
    </source>
</evidence>
<organism evidence="21">
    <name type="scientific">marine metagenome</name>
    <dbReference type="NCBI Taxonomy" id="408172"/>
    <lineage>
        <taxon>unclassified sequences</taxon>
        <taxon>metagenomes</taxon>
        <taxon>ecological metagenomes</taxon>
    </lineage>
</organism>
<comment type="similarity">
    <text evidence="3">Belongs to the phenylalanyl-tRNA synthetase beta subunit family. Type 1 subfamily.</text>
</comment>
<keyword evidence="12" id="KW-0067">ATP-binding</keyword>
<evidence type="ECO:0000256" key="14">
    <source>
        <dbReference type="ARBA" id="ARBA00022884"/>
    </source>
</evidence>
<dbReference type="Gene3D" id="3.30.930.10">
    <property type="entry name" value="Bira Bifunctional Protein, Domain 2"/>
    <property type="match status" value="1"/>
</dbReference>
<evidence type="ECO:0000256" key="18">
    <source>
        <dbReference type="ARBA" id="ARBA00049255"/>
    </source>
</evidence>
<name>A0A381P498_9ZZZZ</name>
<evidence type="ECO:0000256" key="17">
    <source>
        <dbReference type="ARBA" id="ARBA00033189"/>
    </source>
</evidence>
<keyword evidence="9" id="KW-0436">Ligase</keyword>
<comment type="subunit">
    <text evidence="4">Tetramer of two alpha and two beta subunits.</text>
</comment>
<keyword evidence="16" id="KW-0030">Aminoacyl-tRNA synthetase</keyword>
<gene>
    <name evidence="21" type="ORF">METZ01_LOCUS14554</name>
</gene>
<feature type="domain" description="B5" evidence="20">
    <location>
        <begin position="373"/>
        <end position="452"/>
    </location>
</feature>
<feature type="non-terminal residue" evidence="21">
    <location>
        <position position="598"/>
    </location>
</feature>
<dbReference type="InterPro" id="IPR033714">
    <property type="entry name" value="tRNA_bind_bactPheRS"/>
</dbReference>
<dbReference type="GO" id="GO:0005524">
    <property type="term" value="F:ATP binding"/>
    <property type="evidence" value="ECO:0007669"/>
    <property type="project" value="UniProtKB-KW"/>
</dbReference>
<dbReference type="SUPFAM" id="SSF50249">
    <property type="entry name" value="Nucleic acid-binding proteins"/>
    <property type="match status" value="1"/>
</dbReference>
<dbReference type="InterPro" id="IPR045864">
    <property type="entry name" value="aa-tRNA-synth_II/BPL/LPL"/>
</dbReference>
<comment type="cofactor">
    <cofactor evidence="1">
        <name>Mg(2+)</name>
        <dbReference type="ChEBI" id="CHEBI:18420"/>
    </cofactor>
</comment>
<dbReference type="InterPro" id="IPR005146">
    <property type="entry name" value="B3/B4_tRNA-bd"/>
</dbReference>
<dbReference type="SUPFAM" id="SSF46955">
    <property type="entry name" value="Putative DNA-binding domain"/>
    <property type="match status" value="1"/>
</dbReference>
<dbReference type="Gene3D" id="3.30.56.10">
    <property type="match status" value="2"/>
</dbReference>
<dbReference type="FunFam" id="2.40.50.140:FF:000045">
    <property type="entry name" value="Phenylalanine--tRNA ligase beta subunit"/>
    <property type="match status" value="1"/>
</dbReference>
<dbReference type="CDD" id="cd02796">
    <property type="entry name" value="tRNA_bind_bactPheRS"/>
    <property type="match status" value="1"/>
</dbReference>
<evidence type="ECO:0000259" key="20">
    <source>
        <dbReference type="PROSITE" id="PS51483"/>
    </source>
</evidence>
<feature type="domain" description="TRNA-binding" evidence="19">
    <location>
        <begin position="2"/>
        <end position="110"/>
    </location>
</feature>
<dbReference type="GO" id="GO:0004826">
    <property type="term" value="F:phenylalanine-tRNA ligase activity"/>
    <property type="evidence" value="ECO:0007669"/>
    <property type="project" value="UniProtKB-EC"/>
</dbReference>
<dbReference type="InterPro" id="IPR005147">
    <property type="entry name" value="tRNA_synthase_B5-dom"/>
</dbReference>
<dbReference type="Gene3D" id="2.40.50.140">
    <property type="entry name" value="Nucleic acid-binding proteins"/>
    <property type="match status" value="1"/>
</dbReference>
<dbReference type="GO" id="GO:0009328">
    <property type="term" value="C:phenylalanine-tRNA ligase complex"/>
    <property type="evidence" value="ECO:0007669"/>
    <property type="project" value="TreeGrafter"/>
</dbReference>
<dbReference type="PANTHER" id="PTHR10947">
    <property type="entry name" value="PHENYLALANYL-TRNA SYNTHETASE BETA CHAIN AND LEUCINE-RICH REPEAT-CONTAINING PROTEIN 47"/>
    <property type="match status" value="1"/>
</dbReference>
<evidence type="ECO:0000256" key="7">
    <source>
        <dbReference type="ARBA" id="ARBA00022490"/>
    </source>
</evidence>
<protein>
    <recommendedName>
        <fullName evidence="6">Phenylalanine--tRNA ligase beta subunit</fullName>
        <ecNumber evidence="5">6.1.1.20</ecNumber>
    </recommendedName>
    <alternativeName>
        <fullName evidence="17">Phenylalanyl-tRNA synthetase beta subunit</fullName>
    </alternativeName>
</protein>
<evidence type="ECO:0000256" key="12">
    <source>
        <dbReference type="ARBA" id="ARBA00022840"/>
    </source>
</evidence>
<evidence type="ECO:0000256" key="11">
    <source>
        <dbReference type="ARBA" id="ARBA00022741"/>
    </source>
</evidence>
<dbReference type="GO" id="GO:0000287">
    <property type="term" value="F:magnesium ion binding"/>
    <property type="evidence" value="ECO:0007669"/>
    <property type="project" value="InterPro"/>
</dbReference>
<dbReference type="Pfam" id="PF17759">
    <property type="entry name" value="tRNA_synthFbeta"/>
    <property type="match status" value="1"/>
</dbReference>
<evidence type="ECO:0000256" key="9">
    <source>
        <dbReference type="ARBA" id="ARBA00022598"/>
    </source>
</evidence>
<dbReference type="SMART" id="SM00873">
    <property type="entry name" value="B3_4"/>
    <property type="match status" value="1"/>
</dbReference>
<evidence type="ECO:0000256" key="3">
    <source>
        <dbReference type="ARBA" id="ARBA00008653"/>
    </source>
</evidence>
<evidence type="ECO:0000313" key="21">
    <source>
        <dbReference type="EMBL" id="SUZ61700.1"/>
    </source>
</evidence>
<evidence type="ECO:0000256" key="6">
    <source>
        <dbReference type="ARBA" id="ARBA00017032"/>
    </source>
</evidence>
<evidence type="ECO:0000256" key="15">
    <source>
        <dbReference type="ARBA" id="ARBA00022917"/>
    </source>
</evidence>
<dbReference type="InterPro" id="IPR041616">
    <property type="entry name" value="PheRS_beta_core"/>
</dbReference>
<accession>A0A381P498</accession>
<evidence type="ECO:0000256" key="1">
    <source>
        <dbReference type="ARBA" id="ARBA00001946"/>
    </source>
</evidence>
<keyword evidence="13" id="KW-0460">Magnesium</keyword>
<proteinExistence type="inferred from homology"/>
<dbReference type="InterPro" id="IPR045060">
    <property type="entry name" value="Phe-tRNA-ligase_IIc_bsu"/>
</dbReference>
<evidence type="ECO:0000256" key="13">
    <source>
        <dbReference type="ARBA" id="ARBA00022842"/>
    </source>
</evidence>